<evidence type="ECO:0000256" key="5">
    <source>
        <dbReference type="ARBA" id="ARBA00022692"/>
    </source>
</evidence>
<comment type="caution">
    <text evidence="8">Lacks conserved residue(s) required for the propagation of feature annotation.</text>
</comment>
<sequence>MVRILNKVLQVVNRPWKMYPVGVLFGLGFDTSSEIAVIAGMCLIDTCDGALMMTLYTSTSLARDTVAILYYSIVLTAITVIVATCIGTIQLLSLVAGVANPSGKFWDGVNTLYYTGLGETESIGDGGEQRLKAASCKISTVRLQMRRALRRWIQAVRYIQTTETRL</sequence>
<protein>
    <recommendedName>
        <fullName evidence="8">Nickel/cobalt efflux system</fullName>
    </recommendedName>
</protein>
<evidence type="ECO:0000256" key="6">
    <source>
        <dbReference type="ARBA" id="ARBA00022989"/>
    </source>
</evidence>
<dbReference type="GO" id="GO:0015099">
    <property type="term" value="F:nickel cation transmembrane transporter activity"/>
    <property type="evidence" value="ECO:0007669"/>
    <property type="project" value="UniProtKB-UniRule"/>
</dbReference>
<dbReference type="AlphaFoldDB" id="A0A2J6PF84"/>
<dbReference type="InterPro" id="IPR004688">
    <property type="entry name" value="Ni/Co_transpt"/>
</dbReference>
<feature type="transmembrane region" description="Helical" evidence="8">
    <location>
        <begin position="68"/>
        <end position="92"/>
    </location>
</feature>
<keyword evidence="7 8" id="KW-0472">Membrane</keyword>
<dbReference type="Pfam" id="PF03824">
    <property type="entry name" value="NicO"/>
    <property type="match status" value="1"/>
</dbReference>
<keyword evidence="5 8" id="KW-0812">Transmembrane</keyword>
<accession>A0A2J6PF84</accession>
<keyword evidence="3 8" id="KW-0813">Transport</keyword>
<dbReference type="OrthoDB" id="5197598at2759"/>
<dbReference type="PANTHER" id="PTHR31611">
    <property type="entry name" value="HIGH-AFFINITY NICKEL TRANSPORT PROTEIN NIC1"/>
    <property type="match status" value="1"/>
</dbReference>
<keyword evidence="10" id="KW-1185">Reference proteome</keyword>
<dbReference type="GO" id="GO:0005886">
    <property type="term" value="C:plasma membrane"/>
    <property type="evidence" value="ECO:0007669"/>
    <property type="project" value="UniProtKB-SubCell"/>
</dbReference>
<keyword evidence="4" id="KW-0533">Nickel</keyword>
<evidence type="ECO:0000256" key="7">
    <source>
        <dbReference type="ARBA" id="ARBA00023136"/>
    </source>
</evidence>
<dbReference type="InterPro" id="IPR011541">
    <property type="entry name" value="Ni/Co_transpt_high_affinity"/>
</dbReference>
<comment type="similarity">
    <text evidence="2 8">Belongs to the NiCoT transporter (TC 2.A.52) family.</text>
</comment>
<evidence type="ECO:0000313" key="10">
    <source>
        <dbReference type="Proteomes" id="UP000235672"/>
    </source>
</evidence>
<evidence type="ECO:0000256" key="3">
    <source>
        <dbReference type="ARBA" id="ARBA00022448"/>
    </source>
</evidence>
<evidence type="ECO:0000256" key="1">
    <source>
        <dbReference type="ARBA" id="ARBA00004127"/>
    </source>
</evidence>
<proteinExistence type="inferred from homology"/>
<dbReference type="Proteomes" id="UP000235672">
    <property type="component" value="Unassembled WGS sequence"/>
</dbReference>
<reference evidence="9 10" key="1">
    <citation type="submission" date="2016-05" db="EMBL/GenBank/DDBJ databases">
        <title>A degradative enzymes factory behind the ericoid mycorrhizal symbiosis.</title>
        <authorList>
            <consortium name="DOE Joint Genome Institute"/>
            <person name="Martino E."/>
            <person name="Morin E."/>
            <person name="Grelet G."/>
            <person name="Kuo A."/>
            <person name="Kohler A."/>
            <person name="Daghino S."/>
            <person name="Barry K."/>
            <person name="Choi C."/>
            <person name="Cichocki N."/>
            <person name="Clum A."/>
            <person name="Copeland A."/>
            <person name="Hainaut M."/>
            <person name="Haridas S."/>
            <person name="Labutti K."/>
            <person name="Lindquist E."/>
            <person name="Lipzen A."/>
            <person name="Khouja H.-R."/>
            <person name="Murat C."/>
            <person name="Ohm R."/>
            <person name="Olson A."/>
            <person name="Spatafora J."/>
            <person name="Veneault-Fourrey C."/>
            <person name="Henrissat B."/>
            <person name="Grigoriev I."/>
            <person name="Martin F."/>
            <person name="Perotto S."/>
        </authorList>
    </citation>
    <scope>NUCLEOTIDE SEQUENCE [LARGE SCALE GENOMIC DNA]</scope>
    <source>
        <strain evidence="9 10">UAMH 7357</strain>
    </source>
</reference>
<evidence type="ECO:0000256" key="8">
    <source>
        <dbReference type="RuleBase" id="RU362101"/>
    </source>
</evidence>
<gene>
    <name evidence="9" type="ORF">NA56DRAFT_479024</name>
</gene>
<dbReference type="GO" id="GO:0012505">
    <property type="term" value="C:endomembrane system"/>
    <property type="evidence" value="ECO:0007669"/>
    <property type="project" value="UniProtKB-SubCell"/>
</dbReference>
<dbReference type="PANTHER" id="PTHR31611:SF0">
    <property type="entry name" value="HIGH-AFFINITY NICKEL TRANSPORT PROTEIN NIC1"/>
    <property type="match status" value="1"/>
</dbReference>
<evidence type="ECO:0000256" key="2">
    <source>
        <dbReference type="ARBA" id="ARBA00010892"/>
    </source>
</evidence>
<keyword evidence="6 8" id="KW-1133">Transmembrane helix</keyword>
<dbReference type="STRING" id="1745343.A0A2J6PF84"/>
<comment type="subcellular location">
    <subcellularLocation>
        <location evidence="8">Cell membrane</location>
        <topology evidence="8">Multi-pass membrane protein</topology>
    </subcellularLocation>
    <subcellularLocation>
        <location evidence="1">Endomembrane system</location>
        <topology evidence="1">Multi-pass membrane protein</topology>
    </subcellularLocation>
</comment>
<evidence type="ECO:0000313" key="9">
    <source>
        <dbReference type="EMBL" id="PMD12653.1"/>
    </source>
</evidence>
<organism evidence="9 10">
    <name type="scientific">Hyaloscypha hepaticicola</name>
    <dbReference type="NCBI Taxonomy" id="2082293"/>
    <lineage>
        <taxon>Eukaryota</taxon>
        <taxon>Fungi</taxon>
        <taxon>Dikarya</taxon>
        <taxon>Ascomycota</taxon>
        <taxon>Pezizomycotina</taxon>
        <taxon>Leotiomycetes</taxon>
        <taxon>Helotiales</taxon>
        <taxon>Hyaloscyphaceae</taxon>
        <taxon>Hyaloscypha</taxon>
    </lineage>
</organism>
<name>A0A2J6PF84_9HELO</name>
<evidence type="ECO:0000256" key="4">
    <source>
        <dbReference type="ARBA" id="ARBA00022596"/>
    </source>
</evidence>
<dbReference type="EMBL" id="KZ613545">
    <property type="protein sequence ID" value="PMD12653.1"/>
    <property type="molecule type" value="Genomic_DNA"/>
</dbReference>